<organism evidence="9 10">
    <name type="scientific">Tersicoccus solisilvae</name>
    <dbReference type="NCBI Taxonomy" id="1882339"/>
    <lineage>
        <taxon>Bacteria</taxon>
        <taxon>Bacillati</taxon>
        <taxon>Actinomycetota</taxon>
        <taxon>Actinomycetes</taxon>
        <taxon>Micrococcales</taxon>
        <taxon>Micrococcaceae</taxon>
        <taxon>Tersicoccus</taxon>
    </lineage>
</organism>
<comment type="pathway">
    <text evidence="2 8">One-carbon metabolism; tetrahydrofolate interconversion.</text>
</comment>
<proteinExistence type="inferred from homology"/>
<gene>
    <name evidence="9" type="primary">metF</name>
    <name evidence="9" type="ORF">GCM10011512_04420</name>
</gene>
<dbReference type="EMBL" id="BMJI01000001">
    <property type="protein sequence ID" value="GGC80800.1"/>
    <property type="molecule type" value="Genomic_DNA"/>
</dbReference>
<evidence type="ECO:0000256" key="2">
    <source>
        <dbReference type="ARBA" id="ARBA00004777"/>
    </source>
</evidence>
<evidence type="ECO:0000256" key="5">
    <source>
        <dbReference type="ARBA" id="ARBA00022827"/>
    </source>
</evidence>
<evidence type="ECO:0000313" key="10">
    <source>
        <dbReference type="Proteomes" id="UP000597761"/>
    </source>
</evidence>
<protein>
    <recommendedName>
        <fullName evidence="8">Methylenetetrahydrofolate reductase</fullName>
    </recommendedName>
</protein>
<dbReference type="PANTHER" id="PTHR45754:SF3">
    <property type="entry name" value="METHYLENETETRAHYDROFOLATE REDUCTASE (NADPH)"/>
    <property type="match status" value="1"/>
</dbReference>
<dbReference type="PANTHER" id="PTHR45754">
    <property type="entry name" value="METHYLENETETRAHYDROFOLATE REDUCTASE"/>
    <property type="match status" value="1"/>
</dbReference>
<dbReference type="SUPFAM" id="SSF51730">
    <property type="entry name" value="FAD-linked oxidoreductase"/>
    <property type="match status" value="1"/>
</dbReference>
<evidence type="ECO:0000256" key="7">
    <source>
        <dbReference type="ARBA" id="ARBA00048628"/>
    </source>
</evidence>
<keyword evidence="4 8" id="KW-0285">Flavoprotein</keyword>
<accession>A0ABQ1NML6</accession>
<comment type="caution">
    <text evidence="9">The sequence shown here is derived from an EMBL/GenBank/DDBJ whole genome shotgun (WGS) entry which is preliminary data.</text>
</comment>
<dbReference type="InterPro" id="IPR029041">
    <property type="entry name" value="FAD-linked_oxidoreductase-like"/>
</dbReference>
<dbReference type="CDD" id="cd00537">
    <property type="entry name" value="MTHFR"/>
    <property type="match status" value="1"/>
</dbReference>
<name>A0ABQ1NML6_9MICC</name>
<dbReference type="InterPro" id="IPR003171">
    <property type="entry name" value="Mehydrof_redctse-like"/>
</dbReference>
<dbReference type="Pfam" id="PF02219">
    <property type="entry name" value="MTHFR"/>
    <property type="match status" value="1"/>
</dbReference>
<evidence type="ECO:0000256" key="6">
    <source>
        <dbReference type="ARBA" id="ARBA00023002"/>
    </source>
</evidence>
<evidence type="ECO:0000256" key="3">
    <source>
        <dbReference type="ARBA" id="ARBA00006743"/>
    </source>
</evidence>
<keyword evidence="6 8" id="KW-0560">Oxidoreductase</keyword>
<evidence type="ECO:0000313" key="9">
    <source>
        <dbReference type="EMBL" id="GGC80800.1"/>
    </source>
</evidence>
<evidence type="ECO:0000256" key="4">
    <source>
        <dbReference type="ARBA" id="ARBA00022630"/>
    </source>
</evidence>
<dbReference type="Proteomes" id="UP000597761">
    <property type="component" value="Unassembled WGS sequence"/>
</dbReference>
<keyword evidence="5 8" id="KW-0274">FAD</keyword>
<dbReference type="Gene3D" id="3.20.20.220">
    <property type="match status" value="1"/>
</dbReference>
<reference evidence="10" key="1">
    <citation type="journal article" date="2019" name="Int. J. Syst. Evol. Microbiol.">
        <title>The Global Catalogue of Microorganisms (GCM) 10K type strain sequencing project: providing services to taxonomists for standard genome sequencing and annotation.</title>
        <authorList>
            <consortium name="The Broad Institute Genomics Platform"/>
            <consortium name="The Broad Institute Genome Sequencing Center for Infectious Disease"/>
            <person name="Wu L."/>
            <person name="Ma J."/>
        </authorList>
    </citation>
    <scope>NUCLEOTIDE SEQUENCE [LARGE SCALE GENOMIC DNA]</scope>
    <source>
        <strain evidence="10">CGMCC 1.15480</strain>
    </source>
</reference>
<comment type="similarity">
    <text evidence="3 8">Belongs to the methylenetetrahydrofolate reductase family.</text>
</comment>
<evidence type="ECO:0000256" key="1">
    <source>
        <dbReference type="ARBA" id="ARBA00001974"/>
    </source>
</evidence>
<evidence type="ECO:0000256" key="8">
    <source>
        <dbReference type="RuleBase" id="RU003862"/>
    </source>
</evidence>
<keyword evidence="10" id="KW-1185">Reference proteome</keyword>
<comment type="catalytic activity">
    <reaction evidence="7">
        <text>(6S)-5-methyl-5,6,7,8-tetrahydrofolate + NAD(+) = (6R)-5,10-methylene-5,6,7,8-tetrahydrofolate + NADH + H(+)</text>
        <dbReference type="Rhea" id="RHEA:19821"/>
        <dbReference type="ChEBI" id="CHEBI:15378"/>
        <dbReference type="ChEBI" id="CHEBI:15636"/>
        <dbReference type="ChEBI" id="CHEBI:18608"/>
        <dbReference type="ChEBI" id="CHEBI:57540"/>
        <dbReference type="ChEBI" id="CHEBI:57945"/>
        <dbReference type="EC" id="1.5.1.54"/>
    </reaction>
    <physiologicalReaction direction="right-to-left" evidence="7">
        <dbReference type="Rhea" id="RHEA:19823"/>
    </physiologicalReaction>
</comment>
<comment type="cofactor">
    <cofactor evidence="1 8">
        <name>FAD</name>
        <dbReference type="ChEBI" id="CHEBI:57692"/>
    </cofactor>
</comment>
<sequence>MARSAPAPNRQASLDLIEGYSLEMTGKDVPSLIEAKDRIPAGTRINVTFLGNEDLDMRVAAAKAVREHGFVPVPHLSARRLKSQAELEEFLGRLQEVGASEQVFTIGGDPATPEGPYEDSLALITSGVLQRYGVREVGIGGYPEGHPDISTDTLTGAVRDKAAALREAGLDALVITQFAFDIDPVLAWIDALRSAGIDAPVRVGTPGPAGIKRLLGFARRFGVGANAMIVKKYGFSLTNLMGEAGPDRFVDDLAATLAERTPGTGLDHPDKPGGVGLHFYTFGGLGATADWVHRFRAERSTTDAAGTAGQG</sequence>